<gene>
    <name evidence="1" type="ORF">S01H1_64527</name>
</gene>
<organism evidence="1">
    <name type="scientific">marine sediment metagenome</name>
    <dbReference type="NCBI Taxonomy" id="412755"/>
    <lineage>
        <taxon>unclassified sequences</taxon>
        <taxon>metagenomes</taxon>
        <taxon>ecological metagenomes</taxon>
    </lineage>
</organism>
<protein>
    <submittedName>
        <fullName evidence="1">Uncharacterized protein</fullName>
    </submittedName>
</protein>
<sequence length="251" mass="28684">QESIAKYFKCGVRTVSSRIAEIKASDNEIVKTALKLAKQKQQLSDINRIERKTFREGVRLENALVVYNEELIKVLKKYDLPNFVKEKGTKSKKSNLTGIIHLTDVHFNELVNLSINQYDFSIASKRLKKLVNKAKIYFNSFGIKDVLITMTGDLMNSDRRLDELLSQATNRSKATFLSVSILRQTFLDLASNYNLTIANVIGNESRISKEVGWAESVASDNYDYTIYNILKLLFEKSNIRFLEGDLVEQVI</sequence>
<feature type="non-terminal residue" evidence="1">
    <location>
        <position position="1"/>
    </location>
</feature>
<accession>X0XZ79</accession>
<proteinExistence type="predicted"/>
<feature type="non-terminal residue" evidence="1">
    <location>
        <position position="251"/>
    </location>
</feature>
<comment type="caution">
    <text evidence="1">The sequence shown here is derived from an EMBL/GenBank/DDBJ whole genome shotgun (WGS) entry which is preliminary data.</text>
</comment>
<reference evidence="1" key="1">
    <citation type="journal article" date="2014" name="Front. Microbiol.">
        <title>High frequency of phylogenetically diverse reductive dehalogenase-homologous genes in deep subseafloor sedimentary metagenomes.</title>
        <authorList>
            <person name="Kawai M."/>
            <person name="Futagami T."/>
            <person name="Toyoda A."/>
            <person name="Takaki Y."/>
            <person name="Nishi S."/>
            <person name="Hori S."/>
            <person name="Arai W."/>
            <person name="Tsubouchi T."/>
            <person name="Morono Y."/>
            <person name="Uchiyama I."/>
            <person name="Ito T."/>
            <person name="Fujiyama A."/>
            <person name="Inagaki F."/>
            <person name="Takami H."/>
        </authorList>
    </citation>
    <scope>NUCLEOTIDE SEQUENCE</scope>
    <source>
        <strain evidence="1">Expedition CK06-06</strain>
    </source>
</reference>
<name>X0XZ79_9ZZZZ</name>
<dbReference type="AlphaFoldDB" id="X0XZ79"/>
<dbReference type="EMBL" id="BARS01042540">
    <property type="protein sequence ID" value="GAG30006.1"/>
    <property type="molecule type" value="Genomic_DNA"/>
</dbReference>
<evidence type="ECO:0000313" key="1">
    <source>
        <dbReference type="EMBL" id="GAG30006.1"/>
    </source>
</evidence>